<evidence type="ECO:0000256" key="1">
    <source>
        <dbReference type="ARBA" id="ARBA00004196"/>
    </source>
</evidence>
<evidence type="ECO:0000256" key="3">
    <source>
        <dbReference type="ARBA" id="ARBA00022448"/>
    </source>
</evidence>
<dbReference type="GO" id="GO:1901678">
    <property type="term" value="P:iron coordination entity transport"/>
    <property type="evidence" value="ECO:0007669"/>
    <property type="project" value="UniProtKB-ARBA"/>
</dbReference>
<reference evidence="9 10" key="1">
    <citation type="submission" date="2019-06" db="EMBL/GenBank/DDBJ databases">
        <title>YIM 131921 draft genome.</title>
        <authorList>
            <person name="Jiang L."/>
        </authorList>
    </citation>
    <scope>NUCLEOTIDE SEQUENCE [LARGE SCALE GENOMIC DNA]</scope>
    <source>
        <strain evidence="9 10">YIM 131921</strain>
    </source>
</reference>
<keyword evidence="10" id="KW-1185">Reference proteome</keyword>
<dbReference type="EMBL" id="VDFU01000026">
    <property type="protein sequence ID" value="TNC47396.1"/>
    <property type="molecule type" value="Genomic_DNA"/>
</dbReference>
<dbReference type="AlphaFoldDB" id="A0A5C4MQ07"/>
<keyword evidence="4" id="KW-0410">Iron transport</keyword>
<evidence type="ECO:0000256" key="4">
    <source>
        <dbReference type="ARBA" id="ARBA00022496"/>
    </source>
</evidence>
<protein>
    <submittedName>
        <fullName evidence="9">Iron-siderophore ABC transporter substrate-binding protein</fullName>
    </submittedName>
</protein>
<dbReference type="PANTHER" id="PTHR30532">
    <property type="entry name" value="IRON III DICITRATE-BINDING PERIPLASMIC PROTEIN"/>
    <property type="match status" value="1"/>
</dbReference>
<evidence type="ECO:0000256" key="6">
    <source>
        <dbReference type="SAM" id="Coils"/>
    </source>
</evidence>
<keyword evidence="4" id="KW-0408">Iron</keyword>
<dbReference type="Proteomes" id="UP000305887">
    <property type="component" value="Unassembled WGS sequence"/>
</dbReference>
<evidence type="ECO:0000259" key="8">
    <source>
        <dbReference type="PROSITE" id="PS50983"/>
    </source>
</evidence>
<dbReference type="OrthoDB" id="1846031at2"/>
<accession>A0A5C4MQ07</accession>
<dbReference type="PANTHER" id="PTHR30532:SF24">
    <property type="entry name" value="FERRIC ENTEROBACTIN-BINDING PERIPLASMIC PROTEIN FEPB"/>
    <property type="match status" value="1"/>
</dbReference>
<organism evidence="9 10">
    <name type="scientific">Rubellimicrobium rubrum</name>
    <dbReference type="NCBI Taxonomy" id="2585369"/>
    <lineage>
        <taxon>Bacteria</taxon>
        <taxon>Pseudomonadati</taxon>
        <taxon>Pseudomonadota</taxon>
        <taxon>Alphaproteobacteria</taxon>
        <taxon>Rhodobacterales</taxon>
        <taxon>Roseobacteraceae</taxon>
        <taxon>Rubellimicrobium</taxon>
    </lineage>
</organism>
<evidence type="ECO:0000256" key="5">
    <source>
        <dbReference type="ARBA" id="ARBA00022729"/>
    </source>
</evidence>
<dbReference type="Gene3D" id="3.40.50.1980">
    <property type="entry name" value="Nitrogenase molybdenum iron protein domain"/>
    <property type="match status" value="2"/>
</dbReference>
<comment type="subcellular location">
    <subcellularLocation>
        <location evidence="1">Cell envelope</location>
    </subcellularLocation>
</comment>
<gene>
    <name evidence="9" type="ORF">FHG66_16745</name>
</gene>
<dbReference type="Pfam" id="PF01497">
    <property type="entry name" value="Peripla_BP_2"/>
    <property type="match status" value="1"/>
</dbReference>
<keyword evidence="4" id="KW-0406">Ion transport</keyword>
<feature type="signal peptide" evidence="7">
    <location>
        <begin position="1"/>
        <end position="19"/>
    </location>
</feature>
<evidence type="ECO:0000256" key="7">
    <source>
        <dbReference type="SAM" id="SignalP"/>
    </source>
</evidence>
<feature type="coiled-coil region" evidence="6">
    <location>
        <begin position="149"/>
        <end position="176"/>
    </location>
</feature>
<sequence>MTLRLSAVAAAFLPLQALAQDFPQSFEHRFGTTVVEAEPERIVSLDYGGQDDLLALGIVPVAQRNWYGDYPLGTWPWAQEALGDASFELIEGDLNIEQIAALQPDLILAIYSGITAEDYALLSQVAPVIASETQHGDYSTPWNVRIRTMARVVGRSEEAEAQVAAIENRLAAIAADHPEWQGLTAAVATYWNGTPSAYRSADPRAQLLAQMGFVTPPAIDAGGTGDSFYATFSNEDPSALDADVLLWLVDQGDLPGLIAMPLRKSLRAHEEGREIYADEVLSGAFSFASLLSLPYALDRLVPMLEAAADGDPATLVPESVAAGLTE</sequence>
<keyword evidence="5 7" id="KW-0732">Signal</keyword>
<evidence type="ECO:0000256" key="2">
    <source>
        <dbReference type="ARBA" id="ARBA00008814"/>
    </source>
</evidence>
<dbReference type="InterPro" id="IPR051313">
    <property type="entry name" value="Bact_iron-sidero_bind"/>
</dbReference>
<comment type="similarity">
    <text evidence="2">Belongs to the bacterial solute-binding protein 8 family.</text>
</comment>
<evidence type="ECO:0000313" key="10">
    <source>
        <dbReference type="Proteomes" id="UP000305887"/>
    </source>
</evidence>
<dbReference type="RefSeq" id="WP_139078197.1">
    <property type="nucleotide sequence ID" value="NZ_VDFU01000026.1"/>
</dbReference>
<dbReference type="InterPro" id="IPR002491">
    <property type="entry name" value="ABC_transptr_periplasmic_BD"/>
</dbReference>
<feature type="chain" id="PRO_5022692529" evidence="7">
    <location>
        <begin position="20"/>
        <end position="326"/>
    </location>
</feature>
<dbReference type="CDD" id="cd01146">
    <property type="entry name" value="FhuD"/>
    <property type="match status" value="1"/>
</dbReference>
<keyword evidence="6" id="KW-0175">Coiled coil</keyword>
<dbReference type="GO" id="GO:0030288">
    <property type="term" value="C:outer membrane-bounded periplasmic space"/>
    <property type="evidence" value="ECO:0007669"/>
    <property type="project" value="TreeGrafter"/>
</dbReference>
<evidence type="ECO:0000313" key="9">
    <source>
        <dbReference type="EMBL" id="TNC47396.1"/>
    </source>
</evidence>
<keyword evidence="3" id="KW-0813">Transport</keyword>
<dbReference type="PROSITE" id="PS50983">
    <property type="entry name" value="FE_B12_PBP"/>
    <property type="match status" value="1"/>
</dbReference>
<feature type="domain" description="Fe/B12 periplasmic-binding" evidence="8">
    <location>
        <begin position="41"/>
        <end position="308"/>
    </location>
</feature>
<proteinExistence type="inferred from homology"/>
<name>A0A5C4MQ07_9RHOB</name>
<comment type="caution">
    <text evidence="9">The sequence shown here is derived from an EMBL/GenBank/DDBJ whole genome shotgun (WGS) entry which is preliminary data.</text>
</comment>
<dbReference type="SUPFAM" id="SSF53807">
    <property type="entry name" value="Helical backbone' metal receptor"/>
    <property type="match status" value="1"/>
</dbReference>